<dbReference type="PROSITE" id="PS52012">
    <property type="entry name" value="CFEM"/>
    <property type="match status" value="1"/>
</dbReference>
<dbReference type="InterPro" id="IPR008427">
    <property type="entry name" value="Extracellular_membr_CFEM_dom"/>
</dbReference>
<feature type="transmembrane region" description="Helical" evidence="16">
    <location>
        <begin position="185"/>
        <end position="208"/>
    </location>
</feature>
<evidence type="ECO:0000313" key="20">
    <source>
        <dbReference type="Proteomes" id="UP000006039"/>
    </source>
</evidence>
<protein>
    <recommendedName>
        <fullName evidence="17">CFEM domain-containing protein</fullName>
    </recommendedName>
</protein>
<feature type="transmembrane region" description="Helical" evidence="16">
    <location>
        <begin position="335"/>
        <end position="356"/>
    </location>
</feature>
<feature type="region of interest" description="Disordered" evidence="15">
    <location>
        <begin position="447"/>
        <end position="482"/>
    </location>
</feature>
<dbReference type="OrthoDB" id="5329176at2759"/>
<keyword evidence="10 16" id="KW-0472">Membrane</keyword>
<feature type="domain" description="CFEM" evidence="17">
    <location>
        <begin position="84"/>
        <end position="198"/>
    </location>
</feature>
<feature type="transmembrane region" description="Helical" evidence="16">
    <location>
        <begin position="220"/>
        <end position="246"/>
    </location>
</feature>
<dbReference type="PANTHER" id="PTHR33048">
    <property type="entry name" value="PTH11-LIKE INTEGRAL MEMBRANE PROTEIN (AFU_ORTHOLOGUE AFUA_5G11245)"/>
    <property type="match status" value="1"/>
</dbReference>
<evidence type="ECO:0000256" key="1">
    <source>
        <dbReference type="ARBA" id="ARBA00004141"/>
    </source>
</evidence>
<reference evidence="20" key="1">
    <citation type="submission" date="2010-07" db="EMBL/GenBank/DDBJ databases">
        <title>The genome sequence of Gaeumannomyces graminis var. tritici strain R3-111a-1.</title>
        <authorList>
            <consortium name="The Broad Institute Genome Sequencing Platform"/>
            <person name="Ma L.-J."/>
            <person name="Dead R."/>
            <person name="Young S."/>
            <person name="Zeng Q."/>
            <person name="Koehrsen M."/>
            <person name="Alvarado L."/>
            <person name="Berlin A."/>
            <person name="Chapman S.B."/>
            <person name="Chen Z."/>
            <person name="Freedman E."/>
            <person name="Gellesch M."/>
            <person name="Goldberg J."/>
            <person name="Griggs A."/>
            <person name="Gujja S."/>
            <person name="Heilman E.R."/>
            <person name="Heiman D."/>
            <person name="Hepburn T."/>
            <person name="Howarth C."/>
            <person name="Jen D."/>
            <person name="Larson L."/>
            <person name="Mehta T."/>
            <person name="Neiman D."/>
            <person name="Pearson M."/>
            <person name="Roberts A."/>
            <person name="Saif S."/>
            <person name="Shea T."/>
            <person name="Shenoy N."/>
            <person name="Sisk P."/>
            <person name="Stolte C."/>
            <person name="Sykes S."/>
            <person name="Walk T."/>
            <person name="White J."/>
            <person name="Yandava C."/>
            <person name="Haas B."/>
            <person name="Nusbaum C."/>
            <person name="Birren B."/>
        </authorList>
    </citation>
    <scope>NUCLEOTIDE SEQUENCE [LARGE SCALE GENOMIC DNA]</scope>
    <source>
        <strain evidence="20">R3-111a-1</strain>
    </source>
</reference>
<feature type="transmembrane region" description="Helical" evidence="16">
    <location>
        <begin position="372"/>
        <end position="392"/>
    </location>
</feature>
<proteinExistence type="inferred from homology"/>
<reference evidence="19" key="5">
    <citation type="submission" date="2018-04" db="UniProtKB">
        <authorList>
            <consortium name="EnsemblFungi"/>
        </authorList>
    </citation>
    <scope>IDENTIFICATION</scope>
    <source>
        <strain evidence="19">R3-111a-1</strain>
    </source>
</reference>
<dbReference type="EMBL" id="GL385395">
    <property type="protein sequence ID" value="EJT80765.1"/>
    <property type="molecule type" value="Genomic_DNA"/>
</dbReference>
<dbReference type="RefSeq" id="XP_009216774.1">
    <property type="nucleotide sequence ID" value="XM_009218510.1"/>
</dbReference>
<dbReference type="Pfam" id="PF05730">
    <property type="entry name" value="CFEM"/>
    <property type="match status" value="1"/>
</dbReference>
<evidence type="ECO:0000313" key="18">
    <source>
        <dbReference type="EMBL" id="EJT80765.1"/>
    </source>
</evidence>
<evidence type="ECO:0000256" key="4">
    <source>
        <dbReference type="ARBA" id="ARBA00010031"/>
    </source>
</evidence>
<dbReference type="GeneID" id="20341217"/>
<name>J3NHM2_GAET3</name>
<keyword evidence="9 16" id="KW-1133">Transmembrane helix</keyword>
<evidence type="ECO:0000256" key="13">
    <source>
        <dbReference type="ARBA" id="ARBA00038359"/>
    </source>
</evidence>
<feature type="region of interest" description="Disordered" evidence="15">
    <location>
        <begin position="496"/>
        <end position="557"/>
    </location>
</feature>
<gene>
    <name evidence="19" type="primary">20341217</name>
    <name evidence="18" type="ORF">GGTG_00759</name>
</gene>
<dbReference type="VEuPathDB" id="FungiDB:GGTG_00759"/>
<feature type="transmembrane region" description="Helical" evidence="16">
    <location>
        <begin position="258"/>
        <end position="282"/>
    </location>
</feature>
<feature type="disulfide bond" evidence="14">
    <location>
        <begin position="138"/>
        <end position="171"/>
    </location>
</feature>
<evidence type="ECO:0000256" key="12">
    <source>
        <dbReference type="ARBA" id="ARBA00023288"/>
    </source>
</evidence>
<keyword evidence="11 14" id="KW-1015">Disulfide bond</keyword>
<accession>J3NHM2</accession>
<dbReference type="GO" id="GO:0098552">
    <property type="term" value="C:side of membrane"/>
    <property type="evidence" value="ECO:0007669"/>
    <property type="project" value="UniProtKB-KW"/>
</dbReference>
<dbReference type="STRING" id="644352.J3NHM2"/>
<dbReference type="PANTHER" id="PTHR33048:SF160">
    <property type="entry name" value="SAT4 FAMILY MEMBRANE PROTEIN"/>
    <property type="match status" value="1"/>
</dbReference>
<dbReference type="GO" id="GO:0005576">
    <property type="term" value="C:extracellular region"/>
    <property type="evidence" value="ECO:0007669"/>
    <property type="project" value="UniProtKB-SubCell"/>
</dbReference>
<evidence type="ECO:0000256" key="15">
    <source>
        <dbReference type="SAM" id="MobiDB-lite"/>
    </source>
</evidence>
<evidence type="ECO:0000256" key="3">
    <source>
        <dbReference type="ARBA" id="ARBA00004613"/>
    </source>
</evidence>
<comment type="subcellular location">
    <subcellularLocation>
        <location evidence="2">Membrane</location>
        <topology evidence="2">Lipid-anchor</topology>
        <topology evidence="2">GPI-anchor</topology>
    </subcellularLocation>
    <subcellularLocation>
        <location evidence="1">Membrane</location>
        <topology evidence="1">Multi-pass membrane protein</topology>
    </subcellularLocation>
    <subcellularLocation>
        <location evidence="3">Secreted</location>
    </subcellularLocation>
</comment>
<evidence type="ECO:0000256" key="9">
    <source>
        <dbReference type="ARBA" id="ARBA00022989"/>
    </source>
</evidence>
<dbReference type="HOGENOM" id="CLU_028200_6_2_1"/>
<evidence type="ECO:0000256" key="7">
    <source>
        <dbReference type="ARBA" id="ARBA00022692"/>
    </source>
</evidence>
<comment type="similarity">
    <text evidence="13">Belongs to the SAT4 family.</text>
</comment>
<keyword evidence="20" id="KW-1185">Reference proteome</keyword>
<keyword evidence="5" id="KW-0964">Secreted</keyword>
<reference evidence="18" key="3">
    <citation type="submission" date="2010-09" db="EMBL/GenBank/DDBJ databases">
        <title>Annotation of Gaeumannomyces graminis var. tritici R3-111a-1.</title>
        <authorList>
            <consortium name="The Broad Institute Genome Sequencing Platform"/>
            <person name="Ma L.-J."/>
            <person name="Dead R."/>
            <person name="Young S.K."/>
            <person name="Zeng Q."/>
            <person name="Gargeya S."/>
            <person name="Fitzgerald M."/>
            <person name="Haas B."/>
            <person name="Abouelleil A."/>
            <person name="Alvarado L."/>
            <person name="Arachchi H.M."/>
            <person name="Berlin A."/>
            <person name="Brown A."/>
            <person name="Chapman S.B."/>
            <person name="Chen Z."/>
            <person name="Dunbar C."/>
            <person name="Freedman E."/>
            <person name="Gearin G."/>
            <person name="Gellesch M."/>
            <person name="Goldberg J."/>
            <person name="Griggs A."/>
            <person name="Gujja S."/>
            <person name="Heiman D."/>
            <person name="Howarth C."/>
            <person name="Larson L."/>
            <person name="Lui A."/>
            <person name="MacDonald P.J.P."/>
            <person name="Mehta T."/>
            <person name="Montmayeur A."/>
            <person name="Murphy C."/>
            <person name="Neiman D."/>
            <person name="Pearson M."/>
            <person name="Priest M."/>
            <person name="Roberts A."/>
            <person name="Saif S."/>
            <person name="Shea T."/>
            <person name="Shenoy N."/>
            <person name="Sisk P."/>
            <person name="Stolte C."/>
            <person name="Sykes S."/>
            <person name="Yandava C."/>
            <person name="Wortman J."/>
            <person name="Nusbaum C."/>
            <person name="Birren B."/>
        </authorList>
    </citation>
    <scope>NUCLEOTIDE SEQUENCE</scope>
    <source>
        <strain evidence="18">R3-111a-1</strain>
    </source>
</reference>
<feature type="transmembrane region" description="Helical" evidence="16">
    <location>
        <begin position="80"/>
        <end position="107"/>
    </location>
</feature>
<dbReference type="AlphaFoldDB" id="J3NHM2"/>
<comment type="similarity">
    <text evidence="4">Belongs to the RBT5 family.</text>
</comment>
<dbReference type="EnsemblFungi" id="EJT80765">
    <property type="protein sequence ID" value="EJT80765"/>
    <property type="gene ID" value="GGTG_00759"/>
</dbReference>
<evidence type="ECO:0000256" key="10">
    <source>
        <dbReference type="ARBA" id="ARBA00023136"/>
    </source>
</evidence>
<organism evidence="18">
    <name type="scientific">Gaeumannomyces tritici (strain R3-111a-1)</name>
    <name type="common">Wheat and barley take-all root rot fungus</name>
    <name type="synonym">Gaeumannomyces graminis var. tritici</name>
    <dbReference type="NCBI Taxonomy" id="644352"/>
    <lineage>
        <taxon>Eukaryota</taxon>
        <taxon>Fungi</taxon>
        <taxon>Dikarya</taxon>
        <taxon>Ascomycota</taxon>
        <taxon>Pezizomycotina</taxon>
        <taxon>Sordariomycetes</taxon>
        <taxon>Sordariomycetidae</taxon>
        <taxon>Magnaporthales</taxon>
        <taxon>Magnaporthaceae</taxon>
        <taxon>Gaeumannomyces</taxon>
    </lineage>
</organism>
<dbReference type="InterPro" id="IPR052337">
    <property type="entry name" value="SAT4-like"/>
</dbReference>
<dbReference type="eggNOG" id="ENOG502SN7T">
    <property type="taxonomic scope" value="Eukaryota"/>
</dbReference>
<dbReference type="Pfam" id="PF20684">
    <property type="entry name" value="Fung_rhodopsin"/>
    <property type="match status" value="1"/>
</dbReference>
<sequence>MFRVGLRPLLFSSAVGGGQEGARNVPGAWFPIHRPPFPPPFLPSSLLLPFFPSSPQHAHPCVPILLLVFSAHKRMMRAHLAALLAVTLAAVSAPLAAAQGISALLLATPQCATPCLFQGLQDGNCSLAAPSTIPNCACTNLTLQATLSACVQQSCNVTDQIKAAGLLGELCAAFPKESRGFEVKLTAVVCLALTAFIVLLRCIARWTVSSRLWLDDWTALLATVLLIALCSVKIVGASLGFGLHYWNVQPANAAPIFQIFYTAQILYILIQVAAKVSILVLFGRIFTATWLRRSVLACNIFVVGHGLIFIIIVILQCIPVQAVWERGIQAKCLNITAVTWAGAILSIVEDLVILFLPVREVFRLQLTLQKKIAVVLMFSIGSFACVTSMVRLKYIVSFTNSFDSTWDNVDVVTWSIIEVACAIICGSLPTLRPLLQKVPGLLSSVKTTSQANTGSNNMNSSQKRAQSAAGHSRSNSRPLRHSPSAFQKLNEEAWAGAAAKEQGFQQQPTKPPYTTAAIRPRGDSATSLAGRGRDEYEMEPWTPTSDGDQKSKRLFRV</sequence>
<comment type="caution">
    <text evidence="14">Lacks conserved residue(s) required for the propagation of feature annotation.</text>
</comment>
<evidence type="ECO:0000256" key="14">
    <source>
        <dbReference type="PROSITE-ProRule" id="PRU01356"/>
    </source>
</evidence>
<evidence type="ECO:0000259" key="17">
    <source>
        <dbReference type="PROSITE" id="PS52012"/>
    </source>
</evidence>
<reference evidence="19" key="4">
    <citation type="journal article" date="2015" name="G3 (Bethesda)">
        <title>Genome sequences of three phytopathogenic species of the Magnaporthaceae family of fungi.</title>
        <authorList>
            <person name="Okagaki L.H."/>
            <person name="Nunes C.C."/>
            <person name="Sailsbery J."/>
            <person name="Clay B."/>
            <person name="Brown D."/>
            <person name="John T."/>
            <person name="Oh Y."/>
            <person name="Young N."/>
            <person name="Fitzgerald M."/>
            <person name="Haas B.J."/>
            <person name="Zeng Q."/>
            <person name="Young S."/>
            <person name="Adiconis X."/>
            <person name="Fan L."/>
            <person name="Levin J.Z."/>
            <person name="Mitchell T.K."/>
            <person name="Okubara P.A."/>
            <person name="Farman M.L."/>
            <person name="Kohn L.M."/>
            <person name="Birren B."/>
            <person name="Ma L.-J."/>
            <person name="Dean R.A."/>
        </authorList>
    </citation>
    <scope>NUCLEOTIDE SEQUENCE</scope>
    <source>
        <strain evidence="19">R3-111a-1</strain>
    </source>
</reference>
<feature type="transmembrane region" description="Helical" evidence="16">
    <location>
        <begin position="294"/>
        <end position="315"/>
    </location>
</feature>
<evidence type="ECO:0000256" key="8">
    <source>
        <dbReference type="ARBA" id="ARBA00022729"/>
    </source>
</evidence>
<evidence type="ECO:0000256" key="5">
    <source>
        <dbReference type="ARBA" id="ARBA00022525"/>
    </source>
</evidence>
<evidence type="ECO:0000256" key="2">
    <source>
        <dbReference type="ARBA" id="ARBA00004589"/>
    </source>
</evidence>
<keyword evidence="6" id="KW-0336">GPI-anchor</keyword>
<evidence type="ECO:0000256" key="16">
    <source>
        <dbReference type="SAM" id="Phobius"/>
    </source>
</evidence>
<keyword evidence="7 16" id="KW-0812">Transmembrane</keyword>
<dbReference type="InterPro" id="IPR049326">
    <property type="entry name" value="Rhodopsin_dom_fungi"/>
</dbReference>
<keyword evidence="12" id="KW-0449">Lipoprotein</keyword>
<evidence type="ECO:0000256" key="6">
    <source>
        <dbReference type="ARBA" id="ARBA00022622"/>
    </source>
</evidence>
<dbReference type="Proteomes" id="UP000006039">
    <property type="component" value="Unassembled WGS sequence"/>
</dbReference>
<feature type="compositionally biased region" description="Polar residues" evidence="15">
    <location>
        <begin position="447"/>
        <end position="465"/>
    </location>
</feature>
<evidence type="ECO:0000256" key="11">
    <source>
        <dbReference type="ARBA" id="ARBA00023157"/>
    </source>
</evidence>
<reference evidence="18" key="2">
    <citation type="submission" date="2010-07" db="EMBL/GenBank/DDBJ databases">
        <authorList>
            <consortium name="The Broad Institute Genome Sequencing Platform"/>
            <consortium name="Broad Institute Genome Sequencing Center for Infectious Disease"/>
            <person name="Ma L.-J."/>
            <person name="Dead R."/>
            <person name="Young S."/>
            <person name="Zeng Q."/>
            <person name="Koehrsen M."/>
            <person name="Alvarado L."/>
            <person name="Berlin A."/>
            <person name="Chapman S.B."/>
            <person name="Chen Z."/>
            <person name="Freedman E."/>
            <person name="Gellesch M."/>
            <person name="Goldberg J."/>
            <person name="Griggs A."/>
            <person name="Gujja S."/>
            <person name="Heilman E.R."/>
            <person name="Heiman D."/>
            <person name="Hepburn T."/>
            <person name="Howarth C."/>
            <person name="Jen D."/>
            <person name="Larson L."/>
            <person name="Mehta T."/>
            <person name="Neiman D."/>
            <person name="Pearson M."/>
            <person name="Roberts A."/>
            <person name="Saif S."/>
            <person name="Shea T."/>
            <person name="Shenoy N."/>
            <person name="Sisk P."/>
            <person name="Stolte C."/>
            <person name="Sykes S."/>
            <person name="Walk T."/>
            <person name="White J."/>
            <person name="Yandava C."/>
            <person name="Haas B."/>
            <person name="Nusbaum C."/>
            <person name="Birren B."/>
        </authorList>
    </citation>
    <scope>NUCLEOTIDE SEQUENCE</scope>
    <source>
        <strain evidence="18">R3-111a-1</strain>
    </source>
</reference>
<keyword evidence="8" id="KW-0732">Signal</keyword>
<evidence type="ECO:0000313" key="19">
    <source>
        <dbReference type="EnsemblFungi" id="EJT80765"/>
    </source>
</evidence>
<keyword evidence="6" id="KW-0325">Glycoprotein</keyword>